<organism evidence="5 6">
    <name type="scientific">Helianthus annuus</name>
    <name type="common">Common sunflower</name>
    <dbReference type="NCBI Taxonomy" id="4232"/>
    <lineage>
        <taxon>Eukaryota</taxon>
        <taxon>Viridiplantae</taxon>
        <taxon>Streptophyta</taxon>
        <taxon>Embryophyta</taxon>
        <taxon>Tracheophyta</taxon>
        <taxon>Spermatophyta</taxon>
        <taxon>Magnoliopsida</taxon>
        <taxon>eudicotyledons</taxon>
        <taxon>Gunneridae</taxon>
        <taxon>Pentapetalae</taxon>
        <taxon>asterids</taxon>
        <taxon>campanulids</taxon>
        <taxon>Asterales</taxon>
        <taxon>Asteraceae</taxon>
        <taxon>Asteroideae</taxon>
        <taxon>Heliantheae alliance</taxon>
        <taxon>Heliantheae</taxon>
        <taxon>Helianthus</taxon>
    </lineage>
</organism>
<sequence>MEKPNEICNYSKGDITDDLKNKSCQISFSTEYDQVEHEPLKSFQQFDALFQDTTPPFGLYEHKMQELADIESQYSELLKPRVRSHNRVGSSEESGTKLSTDDVIRLGGERFIQSRSSSSMNDMSILTHPYVDSFSGLSDQELKDVQLIEIFLLSSEKVTQQQFERSSKLLDWCDTLSSSLGNPIQRVVYYFSKALREKIDKETRKINLFTGTAEKHAYDMEERIMNTTTNLMAIYQKLPFYQAGHFSGVQALLDQVSRSRRVHVIDLAIRHGVQIMILMKALASQHDFPIKHLKVTAVGTGFEEKIKQTGDRLKSFSESMDLSFSFNIVIVEDMLDFNKELLDLDPREAVGVYSAHALWSLIAQQDRLESLMKVIKSIKPRVMVVCEVAANLNSPNFVNRLIEALFYYGAVFDSLEECMDREDENRSEIESMYQGEAIRSIVAADGTKRAIRHVNMDVWRKFFARFGMKEIGLSMSTLYQAKLVAGKFSCGNSCTLDMDGFGKSVIIGWKGTPIVCLSAWEFS</sequence>
<evidence type="ECO:0000313" key="4">
    <source>
        <dbReference type="EMBL" id="KAF5819162.1"/>
    </source>
</evidence>
<dbReference type="InParanoid" id="A0A251VGD1"/>
<keyword evidence="2" id="KW-0804">Transcription</keyword>
<dbReference type="GO" id="GO:0043565">
    <property type="term" value="F:sequence-specific DNA binding"/>
    <property type="evidence" value="ECO:0000318"/>
    <property type="project" value="GO_Central"/>
</dbReference>
<comment type="caution">
    <text evidence="3">Lacks conserved residue(s) required for the propagation of feature annotation.</text>
</comment>
<dbReference type="OrthoDB" id="770224at2759"/>
<evidence type="ECO:0000313" key="6">
    <source>
        <dbReference type="Proteomes" id="UP000215914"/>
    </source>
</evidence>
<keyword evidence="1" id="KW-0805">Transcription regulation</keyword>
<dbReference type="InterPro" id="IPR005202">
    <property type="entry name" value="TF_GRAS"/>
</dbReference>
<dbReference type="AlphaFoldDB" id="A0A251VGD1"/>
<dbReference type="Pfam" id="PF03514">
    <property type="entry name" value="GRAS"/>
    <property type="match status" value="1"/>
</dbReference>
<gene>
    <name evidence="5" type="ORF">HannXRQ_Chr02g0048511</name>
    <name evidence="4" type="ORF">HanXRQr2_Chr02g0074521</name>
</gene>
<reference evidence="4" key="3">
    <citation type="submission" date="2020-06" db="EMBL/GenBank/DDBJ databases">
        <title>Helianthus annuus Genome sequencing and assembly Release 2.</title>
        <authorList>
            <person name="Gouzy J."/>
            <person name="Langlade N."/>
            <person name="Munos S."/>
        </authorList>
    </citation>
    <scope>NUCLEOTIDE SEQUENCE</scope>
    <source>
        <tissue evidence="4">Leaves</tissue>
    </source>
</reference>
<dbReference type="GO" id="GO:0006355">
    <property type="term" value="P:regulation of DNA-templated transcription"/>
    <property type="evidence" value="ECO:0000318"/>
    <property type="project" value="GO_Central"/>
</dbReference>
<dbReference type="EMBL" id="MNCJ02000317">
    <property type="protein sequence ID" value="KAF5819162.1"/>
    <property type="molecule type" value="Genomic_DNA"/>
</dbReference>
<feature type="short sequence motif" description="VHIID" evidence="3">
    <location>
        <begin position="262"/>
        <end position="266"/>
    </location>
</feature>
<dbReference type="PROSITE" id="PS50985">
    <property type="entry name" value="GRAS"/>
    <property type="match status" value="1"/>
</dbReference>
<feature type="region of interest" description="Leucine repeat II (LRII)" evidence="3">
    <location>
        <begin position="308"/>
        <end position="340"/>
    </location>
</feature>
<proteinExistence type="inferred from homology"/>
<evidence type="ECO:0000256" key="1">
    <source>
        <dbReference type="ARBA" id="ARBA00023015"/>
    </source>
</evidence>
<dbReference type="GO" id="GO:0005634">
    <property type="term" value="C:nucleus"/>
    <property type="evidence" value="ECO:0000318"/>
    <property type="project" value="GO_Central"/>
</dbReference>
<dbReference type="Proteomes" id="UP000215914">
    <property type="component" value="Chromosome 2"/>
</dbReference>
<evidence type="ECO:0000256" key="3">
    <source>
        <dbReference type="PROSITE-ProRule" id="PRU01191"/>
    </source>
</evidence>
<evidence type="ECO:0000313" key="5">
    <source>
        <dbReference type="EMBL" id="OTG34687.1"/>
    </source>
</evidence>
<comment type="similarity">
    <text evidence="3">Belongs to the GRAS family.</text>
</comment>
<protein>
    <submittedName>
        <fullName evidence="5">Putative transcription factor GRAS</fullName>
    </submittedName>
    <submittedName>
        <fullName evidence="4">Transcription factor GRAS family</fullName>
    </submittedName>
</protein>
<reference evidence="5" key="2">
    <citation type="submission" date="2017-02" db="EMBL/GenBank/DDBJ databases">
        <title>Sunflower complete genome.</title>
        <authorList>
            <person name="Langlade N."/>
            <person name="Munos S."/>
        </authorList>
    </citation>
    <scope>NUCLEOTIDE SEQUENCE [LARGE SCALE GENOMIC DNA]</scope>
    <source>
        <tissue evidence="5">Leaves</tissue>
    </source>
</reference>
<name>A0A251VGD1_HELAN</name>
<accession>A0A251VGD1</accession>
<keyword evidence="6" id="KW-1185">Reference proteome</keyword>
<dbReference type="PANTHER" id="PTHR31636">
    <property type="entry name" value="OSJNBA0084A10.13 PROTEIN-RELATED"/>
    <property type="match status" value="1"/>
</dbReference>
<reference evidence="4 6" key="1">
    <citation type="journal article" date="2017" name="Nature">
        <title>The sunflower genome provides insights into oil metabolism, flowering and Asterid evolution.</title>
        <authorList>
            <person name="Badouin H."/>
            <person name="Gouzy J."/>
            <person name="Grassa C.J."/>
            <person name="Murat F."/>
            <person name="Staton S.E."/>
            <person name="Cottret L."/>
            <person name="Lelandais-Briere C."/>
            <person name="Owens G.L."/>
            <person name="Carrere S."/>
            <person name="Mayjonade B."/>
            <person name="Legrand L."/>
            <person name="Gill N."/>
            <person name="Kane N.C."/>
            <person name="Bowers J.E."/>
            <person name="Hubner S."/>
            <person name="Bellec A."/>
            <person name="Berard A."/>
            <person name="Berges H."/>
            <person name="Blanchet N."/>
            <person name="Boniface M.C."/>
            <person name="Brunel D."/>
            <person name="Catrice O."/>
            <person name="Chaidir N."/>
            <person name="Claudel C."/>
            <person name="Donnadieu C."/>
            <person name="Faraut T."/>
            <person name="Fievet G."/>
            <person name="Helmstetter N."/>
            <person name="King M."/>
            <person name="Knapp S.J."/>
            <person name="Lai Z."/>
            <person name="Le Paslier M.C."/>
            <person name="Lippi Y."/>
            <person name="Lorenzon L."/>
            <person name="Mandel J.R."/>
            <person name="Marage G."/>
            <person name="Marchand G."/>
            <person name="Marquand E."/>
            <person name="Bret-Mestries E."/>
            <person name="Morien E."/>
            <person name="Nambeesan S."/>
            <person name="Nguyen T."/>
            <person name="Pegot-Espagnet P."/>
            <person name="Pouilly N."/>
            <person name="Raftis F."/>
            <person name="Sallet E."/>
            <person name="Schiex T."/>
            <person name="Thomas J."/>
            <person name="Vandecasteele C."/>
            <person name="Vares D."/>
            <person name="Vear F."/>
            <person name="Vautrin S."/>
            <person name="Crespi M."/>
            <person name="Mangin B."/>
            <person name="Burke J.M."/>
            <person name="Salse J."/>
            <person name="Munos S."/>
            <person name="Vincourt P."/>
            <person name="Rieseberg L.H."/>
            <person name="Langlade N.B."/>
        </authorList>
    </citation>
    <scope>NUCLEOTIDE SEQUENCE [LARGE SCALE GENOMIC DNA]</scope>
    <source>
        <strain evidence="6">cv. SF193</strain>
        <tissue evidence="4">Leaves</tissue>
    </source>
</reference>
<dbReference type="Gramene" id="mRNA:HanXRQr2_Chr02g0074521">
    <property type="protein sequence ID" value="CDS:HanXRQr2_Chr02g0074521.1"/>
    <property type="gene ID" value="HanXRQr2_Chr02g0074521"/>
</dbReference>
<feature type="region of interest" description="SAW" evidence="3">
    <location>
        <begin position="443"/>
        <end position="521"/>
    </location>
</feature>
<dbReference type="OMA" id="AGEMFIQ"/>
<dbReference type="GO" id="GO:0003700">
    <property type="term" value="F:DNA-binding transcription factor activity"/>
    <property type="evidence" value="ECO:0000318"/>
    <property type="project" value="GO_Central"/>
</dbReference>
<dbReference type="STRING" id="4232.A0A251VGD1"/>
<dbReference type="EMBL" id="CM007891">
    <property type="protein sequence ID" value="OTG34687.1"/>
    <property type="molecule type" value="Genomic_DNA"/>
</dbReference>
<evidence type="ECO:0000256" key="2">
    <source>
        <dbReference type="ARBA" id="ARBA00023163"/>
    </source>
</evidence>